<dbReference type="CDD" id="cd00093">
    <property type="entry name" value="HTH_XRE"/>
    <property type="match status" value="1"/>
</dbReference>
<organism evidence="1 2">
    <name type="scientific">Rhizocola hellebori</name>
    <dbReference type="NCBI Taxonomy" id="1392758"/>
    <lineage>
        <taxon>Bacteria</taxon>
        <taxon>Bacillati</taxon>
        <taxon>Actinomycetota</taxon>
        <taxon>Actinomycetes</taxon>
        <taxon>Micromonosporales</taxon>
        <taxon>Micromonosporaceae</taxon>
        <taxon>Rhizocola</taxon>
    </lineage>
</organism>
<proteinExistence type="predicted"/>
<evidence type="ECO:0000313" key="2">
    <source>
        <dbReference type="Proteomes" id="UP000612899"/>
    </source>
</evidence>
<dbReference type="EMBL" id="BONY01000069">
    <property type="protein sequence ID" value="GIH09484.1"/>
    <property type="molecule type" value="Genomic_DNA"/>
</dbReference>
<name>A0A8J3QH14_9ACTN</name>
<dbReference type="Proteomes" id="UP000612899">
    <property type="component" value="Unassembled WGS sequence"/>
</dbReference>
<accession>A0A8J3QH14</accession>
<evidence type="ECO:0000313" key="1">
    <source>
        <dbReference type="EMBL" id="GIH09484.1"/>
    </source>
</evidence>
<dbReference type="AlphaFoldDB" id="A0A8J3QH14"/>
<keyword evidence="2" id="KW-1185">Reference proteome</keyword>
<dbReference type="InterPro" id="IPR001387">
    <property type="entry name" value="Cro/C1-type_HTH"/>
</dbReference>
<sequence length="293" mass="32726">MSTTFDAVLRVAIANRGLSLSRLHARLRDRGLDVSLASLSNWQRGKCRPEPAKSLAAITVLEEVLQVPAGHLVALLGPRRPRGRWVRRPPGVMSPDEMSAMQLSIEKLLADIDGASEPALRWRSVREHVSVRGDRGEGTVRTEIVFEALHDGADRHIAFHHNEQGVLPELTGSSGCRIGRIKVDPSAAVCAVELLFDHALQRGETYVVDYDFAHPSPPPSTTYQRWFRYPVRDFLLQVEFAAGAVPASCHQVWQAGSGTWRRDVRRLWPNRGKTVHVAEQNVTPGVHGIRWEW</sequence>
<comment type="caution">
    <text evidence="1">The sequence shown here is derived from an EMBL/GenBank/DDBJ whole genome shotgun (WGS) entry which is preliminary data.</text>
</comment>
<protein>
    <submittedName>
        <fullName evidence="1">Uncharacterized protein</fullName>
    </submittedName>
</protein>
<reference evidence="1" key="1">
    <citation type="submission" date="2021-01" db="EMBL/GenBank/DDBJ databases">
        <title>Whole genome shotgun sequence of Rhizocola hellebori NBRC 109834.</title>
        <authorList>
            <person name="Komaki H."/>
            <person name="Tamura T."/>
        </authorList>
    </citation>
    <scope>NUCLEOTIDE SEQUENCE</scope>
    <source>
        <strain evidence="1">NBRC 109834</strain>
    </source>
</reference>
<gene>
    <name evidence="1" type="ORF">Rhe02_75510</name>
</gene>
<dbReference type="RefSeq" id="WP_203913217.1">
    <property type="nucleotide sequence ID" value="NZ_BONY01000069.1"/>
</dbReference>